<dbReference type="SUPFAM" id="SSF51182">
    <property type="entry name" value="RmlC-like cupins"/>
    <property type="match status" value="1"/>
</dbReference>
<keyword evidence="4" id="KW-1185">Reference proteome</keyword>
<dbReference type="InterPro" id="IPR014710">
    <property type="entry name" value="RmlC-like_jellyroll"/>
</dbReference>
<dbReference type="Gene3D" id="2.60.120.10">
    <property type="entry name" value="Jelly Rolls"/>
    <property type="match status" value="1"/>
</dbReference>
<evidence type="ECO:0000256" key="1">
    <source>
        <dbReference type="ARBA" id="ARBA00022723"/>
    </source>
</evidence>
<reference evidence="3 4" key="1">
    <citation type="submission" date="2022-09" db="EMBL/GenBank/DDBJ databases">
        <authorList>
            <person name="Kop L."/>
        </authorList>
    </citation>
    <scope>NUCLEOTIDE SEQUENCE [LARGE SCALE GENOMIC DNA]</scope>
    <source>
        <strain evidence="3 4">347</strain>
    </source>
</reference>
<dbReference type="InterPro" id="IPR013096">
    <property type="entry name" value="Cupin_2"/>
</dbReference>
<name>A0ABM9HEC0_9BACT</name>
<dbReference type="RefSeq" id="WP_282011491.1">
    <property type="nucleotide sequence ID" value="NZ_OX336137.1"/>
</dbReference>
<gene>
    <name evidence="3" type="ORF">NSPWAT_1740</name>
</gene>
<dbReference type="PANTHER" id="PTHR35848">
    <property type="entry name" value="OXALATE-BINDING PROTEIN"/>
    <property type="match status" value="1"/>
</dbReference>
<protein>
    <submittedName>
        <fullName evidence="3">Cupin_2 domain-containing protein</fullName>
    </submittedName>
</protein>
<accession>A0ABM9HEC0</accession>
<dbReference type="Pfam" id="PF07883">
    <property type="entry name" value="Cupin_2"/>
    <property type="match status" value="1"/>
</dbReference>
<evidence type="ECO:0000313" key="4">
    <source>
        <dbReference type="Proteomes" id="UP001157733"/>
    </source>
</evidence>
<evidence type="ECO:0000313" key="3">
    <source>
        <dbReference type="EMBL" id="CAI2718599.1"/>
    </source>
</evidence>
<dbReference type="InterPro" id="IPR051610">
    <property type="entry name" value="GPI/OXD"/>
</dbReference>
<organism evidence="3 4">
    <name type="scientific">Nitrospina watsonii</name>
    <dbReference type="NCBI Taxonomy" id="1323948"/>
    <lineage>
        <taxon>Bacteria</taxon>
        <taxon>Pseudomonadati</taxon>
        <taxon>Nitrospinota/Tectimicrobiota group</taxon>
        <taxon>Nitrospinota</taxon>
        <taxon>Nitrospinia</taxon>
        <taxon>Nitrospinales</taxon>
        <taxon>Nitrospinaceae</taxon>
        <taxon>Nitrospina</taxon>
    </lineage>
</organism>
<feature type="domain" description="Cupin type-2" evidence="2">
    <location>
        <begin position="33"/>
        <end position="100"/>
    </location>
</feature>
<dbReference type="Proteomes" id="UP001157733">
    <property type="component" value="Chromosome"/>
</dbReference>
<keyword evidence="1" id="KW-0479">Metal-binding</keyword>
<sequence length="106" mass="12017">MKVLKVREQAAFKAEKMNKVSLFDTDRFFCDVYCLEPGQAQKVHAHEGSDKIYYVLEGKGMVTVGREEKEMSADEITLAPSGEEHGVVNHTDRRLVMLVFMAPKPQ</sequence>
<proteinExistence type="predicted"/>
<dbReference type="InterPro" id="IPR011051">
    <property type="entry name" value="RmlC_Cupin_sf"/>
</dbReference>
<evidence type="ECO:0000259" key="2">
    <source>
        <dbReference type="Pfam" id="PF07883"/>
    </source>
</evidence>
<dbReference type="CDD" id="cd06122">
    <property type="entry name" value="cupin_TTHA0104"/>
    <property type="match status" value="1"/>
</dbReference>
<dbReference type="EMBL" id="OX336137">
    <property type="protein sequence ID" value="CAI2718599.1"/>
    <property type="molecule type" value="Genomic_DNA"/>
</dbReference>